<evidence type="ECO:0000256" key="4">
    <source>
        <dbReference type="ARBA" id="ARBA00022989"/>
    </source>
</evidence>
<evidence type="ECO:0000256" key="6">
    <source>
        <dbReference type="SAM" id="Phobius"/>
    </source>
</evidence>
<feature type="transmembrane region" description="Helical" evidence="6">
    <location>
        <begin position="37"/>
        <end position="55"/>
    </location>
</feature>
<dbReference type="InterPro" id="IPR005226">
    <property type="entry name" value="UPF0014_fam"/>
</dbReference>
<name>A0A7W5JWD5_9ACTN</name>
<evidence type="ECO:0000313" key="7">
    <source>
        <dbReference type="EMBL" id="MBB3327525.1"/>
    </source>
</evidence>
<feature type="transmembrane region" description="Helical" evidence="6">
    <location>
        <begin position="153"/>
        <end position="169"/>
    </location>
</feature>
<evidence type="ECO:0000256" key="5">
    <source>
        <dbReference type="ARBA" id="ARBA00023136"/>
    </source>
</evidence>
<feature type="transmembrane region" description="Helical" evidence="6">
    <location>
        <begin position="61"/>
        <end position="79"/>
    </location>
</feature>
<protein>
    <submittedName>
        <fullName evidence="7">Putative ABC transport system permease protein</fullName>
    </submittedName>
</protein>
<dbReference type="GO" id="GO:0005886">
    <property type="term" value="C:plasma membrane"/>
    <property type="evidence" value="ECO:0007669"/>
    <property type="project" value="TreeGrafter"/>
</dbReference>
<dbReference type="EMBL" id="JACHZG010000001">
    <property type="protein sequence ID" value="MBB3327525.1"/>
    <property type="molecule type" value="Genomic_DNA"/>
</dbReference>
<feature type="transmembrane region" description="Helical" evidence="6">
    <location>
        <begin position="189"/>
        <end position="207"/>
    </location>
</feature>
<keyword evidence="5 6" id="KW-0472">Membrane</keyword>
<evidence type="ECO:0000313" key="8">
    <source>
        <dbReference type="Proteomes" id="UP000565572"/>
    </source>
</evidence>
<feature type="transmembrane region" description="Helical" evidence="6">
    <location>
        <begin position="113"/>
        <end position="132"/>
    </location>
</feature>
<comment type="subcellular location">
    <subcellularLocation>
        <location evidence="1">Membrane</location>
        <topology evidence="1">Multi-pass membrane protein</topology>
    </subcellularLocation>
</comment>
<evidence type="ECO:0000256" key="1">
    <source>
        <dbReference type="ARBA" id="ARBA00004141"/>
    </source>
</evidence>
<feature type="transmembrane region" description="Helical" evidence="6">
    <location>
        <begin position="6"/>
        <end position="25"/>
    </location>
</feature>
<organism evidence="7 8">
    <name type="scientific">Microlunatus antarcticus</name>
    <dbReference type="NCBI Taxonomy" id="53388"/>
    <lineage>
        <taxon>Bacteria</taxon>
        <taxon>Bacillati</taxon>
        <taxon>Actinomycetota</taxon>
        <taxon>Actinomycetes</taxon>
        <taxon>Propionibacteriales</taxon>
        <taxon>Propionibacteriaceae</taxon>
        <taxon>Microlunatus</taxon>
    </lineage>
</organism>
<dbReference type="Pfam" id="PF03649">
    <property type="entry name" value="UPF0014"/>
    <property type="match status" value="1"/>
</dbReference>
<feature type="transmembrane region" description="Helical" evidence="6">
    <location>
        <begin position="214"/>
        <end position="235"/>
    </location>
</feature>
<dbReference type="PANTHER" id="PTHR30028">
    <property type="entry name" value="UPF0014 INNER MEMBRANE PROTEIN YBBM-RELATED"/>
    <property type="match status" value="1"/>
</dbReference>
<dbReference type="PANTHER" id="PTHR30028:SF0">
    <property type="entry name" value="PROTEIN ALUMINUM SENSITIVE 3"/>
    <property type="match status" value="1"/>
</dbReference>
<feature type="transmembrane region" description="Helical" evidence="6">
    <location>
        <begin position="86"/>
        <end position="107"/>
    </location>
</feature>
<keyword evidence="8" id="KW-1185">Reference proteome</keyword>
<dbReference type="AlphaFoldDB" id="A0A7W5JWD5"/>
<comment type="similarity">
    <text evidence="2">Belongs to the UPF0014 family.</text>
</comment>
<evidence type="ECO:0000256" key="2">
    <source>
        <dbReference type="ARBA" id="ARBA00005268"/>
    </source>
</evidence>
<keyword evidence="4 6" id="KW-1133">Transmembrane helix</keyword>
<comment type="caution">
    <text evidence="7">The sequence shown here is derived from an EMBL/GenBank/DDBJ whole genome shotgun (WGS) entry which is preliminary data.</text>
</comment>
<dbReference type="Proteomes" id="UP000565572">
    <property type="component" value="Unassembled WGS sequence"/>
</dbReference>
<proteinExistence type="inferred from homology"/>
<evidence type="ECO:0000256" key="3">
    <source>
        <dbReference type="ARBA" id="ARBA00022692"/>
    </source>
</evidence>
<keyword evidence="3 6" id="KW-0812">Transmembrane</keyword>
<accession>A0A7W5JWD5</accession>
<dbReference type="RefSeq" id="WP_183338811.1">
    <property type="nucleotide sequence ID" value="NZ_JACHZG010000001.1"/>
</dbReference>
<reference evidence="7 8" key="1">
    <citation type="submission" date="2020-08" db="EMBL/GenBank/DDBJ databases">
        <title>Sequencing the genomes of 1000 actinobacteria strains.</title>
        <authorList>
            <person name="Klenk H.-P."/>
        </authorList>
    </citation>
    <scope>NUCLEOTIDE SEQUENCE [LARGE SCALE GENOMIC DNA]</scope>
    <source>
        <strain evidence="7 8">DSM 11053</strain>
    </source>
</reference>
<sequence length="266" mass="27020">MTTLSVHLVVALAVLAGIAVLAAALSRLGTARSNAVAVGRAVAQLALVSLVLTAVLGRVEWSLAFAVVMLGVAVGTSARRIGVGRAWPWVLVCVASGAVPVLVVIFASGSVPWNGAAIVPMAGIVIGGCMTASSLNGRRCFIALREERDTYEGALALGLAGPVAIRLVIGRHRAEALVPGLDQTRTVGLVTLPGAFVGVLLGGGSPAQAGAAQILVLVGLLAAQTLVVVVQSLLIERGRLVPEDLRQSTLRRTTRAQVGLSEGVGD</sequence>
<gene>
    <name evidence="7" type="ORF">FHX39_002469</name>
</gene>